<evidence type="ECO:0000256" key="5">
    <source>
        <dbReference type="ARBA" id="ARBA00022741"/>
    </source>
</evidence>
<evidence type="ECO:0000256" key="6">
    <source>
        <dbReference type="ARBA" id="ARBA00022840"/>
    </source>
</evidence>
<comment type="subcellular location">
    <subcellularLocation>
        <location evidence="1">Membrane</location>
        <topology evidence="1">Multi-pass membrane protein</topology>
    </subcellularLocation>
</comment>
<dbReference type="Pfam" id="PF00664">
    <property type="entry name" value="ABC_membrane"/>
    <property type="match status" value="1"/>
</dbReference>
<keyword evidence="8 9" id="KW-0472">Membrane</keyword>
<dbReference type="PANTHER" id="PTHR24223:SF456">
    <property type="entry name" value="MULTIDRUG RESISTANCE-ASSOCIATED PROTEIN LETHAL(2)03659"/>
    <property type="match status" value="1"/>
</dbReference>
<dbReference type="Proteomes" id="UP000677054">
    <property type="component" value="Unassembled WGS sequence"/>
</dbReference>
<reference evidence="11" key="1">
    <citation type="submission" date="2020-11" db="EMBL/GenBank/DDBJ databases">
        <authorList>
            <person name="Tran Van P."/>
        </authorList>
    </citation>
    <scope>NUCLEOTIDE SEQUENCE</scope>
</reference>
<dbReference type="GO" id="GO:0005524">
    <property type="term" value="F:ATP binding"/>
    <property type="evidence" value="ECO:0007669"/>
    <property type="project" value="UniProtKB-KW"/>
</dbReference>
<evidence type="ECO:0000259" key="10">
    <source>
        <dbReference type="PROSITE" id="PS50929"/>
    </source>
</evidence>
<evidence type="ECO:0000256" key="4">
    <source>
        <dbReference type="ARBA" id="ARBA00022692"/>
    </source>
</evidence>
<protein>
    <recommendedName>
        <fullName evidence="10">ABC transmembrane type-1 domain-containing protein</fullName>
    </recommendedName>
</protein>
<dbReference type="InterPro" id="IPR050173">
    <property type="entry name" value="ABC_transporter_C-like"/>
</dbReference>
<dbReference type="InterPro" id="IPR011527">
    <property type="entry name" value="ABC1_TM_dom"/>
</dbReference>
<feature type="transmembrane region" description="Helical" evidence="9">
    <location>
        <begin position="28"/>
        <end position="54"/>
    </location>
</feature>
<keyword evidence="12" id="KW-1185">Reference proteome</keyword>
<organism evidence="11">
    <name type="scientific">Darwinula stevensoni</name>
    <dbReference type="NCBI Taxonomy" id="69355"/>
    <lineage>
        <taxon>Eukaryota</taxon>
        <taxon>Metazoa</taxon>
        <taxon>Ecdysozoa</taxon>
        <taxon>Arthropoda</taxon>
        <taxon>Crustacea</taxon>
        <taxon>Oligostraca</taxon>
        <taxon>Ostracoda</taxon>
        <taxon>Podocopa</taxon>
        <taxon>Podocopida</taxon>
        <taxon>Darwinulocopina</taxon>
        <taxon>Darwinuloidea</taxon>
        <taxon>Darwinulidae</taxon>
        <taxon>Darwinula</taxon>
    </lineage>
</organism>
<evidence type="ECO:0000256" key="9">
    <source>
        <dbReference type="SAM" id="Phobius"/>
    </source>
</evidence>
<evidence type="ECO:0000256" key="3">
    <source>
        <dbReference type="ARBA" id="ARBA00022448"/>
    </source>
</evidence>
<evidence type="ECO:0000313" key="11">
    <source>
        <dbReference type="EMBL" id="CAD7254982.1"/>
    </source>
</evidence>
<dbReference type="InterPro" id="IPR036640">
    <property type="entry name" value="ABC1_TM_sf"/>
</dbReference>
<dbReference type="PROSITE" id="PS50929">
    <property type="entry name" value="ABC_TM1F"/>
    <property type="match status" value="1"/>
</dbReference>
<feature type="non-terminal residue" evidence="11">
    <location>
        <position position="1"/>
    </location>
</feature>
<dbReference type="GO" id="GO:0005886">
    <property type="term" value="C:plasma membrane"/>
    <property type="evidence" value="ECO:0007669"/>
    <property type="project" value="TreeGrafter"/>
</dbReference>
<keyword evidence="5" id="KW-0547">Nucleotide-binding</keyword>
<evidence type="ECO:0000256" key="2">
    <source>
        <dbReference type="ARBA" id="ARBA00009726"/>
    </source>
</evidence>
<feature type="transmembrane region" description="Helical" evidence="9">
    <location>
        <begin position="109"/>
        <end position="129"/>
    </location>
</feature>
<dbReference type="EMBL" id="LR914668">
    <property type="protein sequence ID" value="CAD7254982.1"/>
    <property type="molecule type" value="Genomic_DNA"/>
</dbReference>
<evidence type="ECO:0000256" key="8">
    <source>
        <dbReference type="ARBA" id="ARBA00023136"/>
    </source>
</evidence>
<dbReference type="EMBL" id="CAJPEV010015150">
    <property type="protein sequence ID" value="CAG0907104.1"/>
    <property type="molecule type" value="Genomic_DNA"/>
</dbReference>
<evidence type="ECO:0000256" key="1">
    <source>
        <dbReference type="ARBA" id="ARBA00004141"/>
    </source>
</evidence>
<keyword evidence="6" id="KW-0067">ATP-binding</keyword>
<evidence type="ECO:0000313" key="12">
    <source>
        <dbReference type="Proteomes" id="UP000677054"/>
    </source>
</evidence>
<keyword evidence="7 9" id="KW-1133">Transmembrane helix</keyword>
<sequence length="134" mass="14895">TNGEQCEAKNSPTEAGCDTYYPGRWLALYVYMGLVGVLFVSSLLRTIAFFFACLRSSVRLHHRMFRAVIRTSIKFFDDNPIGRVLNRFSKDCGTLDELLPLIANDVTGIFLNVIGVVVLIGTVNPWILLPAVLA</sequence>
<feature type="non-terminal residue" evidence="11">
    <location>
        <position position="134"/>
    </location>
</feature>
<dbReference type="Gene3D" id="1.20.1560.10">
    <property type="entry name" value="ABC transporter type 1, transmembrane domain"/>
    <property type="match status" value="1"/>
</dbReference>
<dbReference type="GO" id="GO:0140359">
    <property type="term" value="F:ABC-type transporter activity"/>
    <property type="evidence" value="ECO:0007669"/>
    <property type="project" value="InterPro"/>
</dbReference>
<name>A0A7R9FTW5_9CRUS</name>
<proteinExistence type="inferred from homology"/>
<accession>A0A7R9FTW5</accession>
<dbReference type="PANTHER" id="PTHR24223">
    <property type="entry name" value="ATP-BINDING CASSETTE SUB-FAMILY C"/>
    <property type="match status" value="1"/>
</dbReference>
<feature type="domain" description="ABC transmembrane type-1" evidence="10">
    <location>
        <begin position="25"/>
        <end position="134"/>
    </location>
</feature>
<comment type="similarity">
    <text evidence="2">Belongs to the ABC transporter superfamily. ABCC family. Conjugate transporter (TC 3.A.1.208) subfamily.</text>
</comment>
<dbReference type="SUPFAM" id="SSF90123">
    <property type="entry name" value="ABC transporter transmembrane region"/>
    <property type="match status" value="1"/>
</dbReference>
<gene>
    <name evidence="11" type="ORF">DSTB1V02_LOCUS14728</name>
</gene>
<evidence type="ECO:0000256" key="7">
    <source>
        <dbReference type="ARBA" id="ARBA00022989"/>
    </source>
</evidence>
<dbReference type="OrthoDB" id="6500128at2759"/>
<dbReference type="AlphaFoldDB" id="A0A7R9FTW5"/>
<keyword evidence="3" id="KW-0813">Transport</keyword>
<keyword evidence="4 9" id="KW-0812">Transmembrane</keyword>